<sequence>MSPAPSIQTYHANCHCGRVQFTATLGDIRSSKVVRCNCSICTRNGYLLVYPKRQDVVFSSGEDELSAYRFGNRKKPHKFCRVCGTSVLIDFSEADREDEREVTAVNIRTFAGIEDLMGELHFQDVDGKHKLGPPYNTSE</sequence>
<keyword evidence="3" id="KW-0862">Zinc</keyword>
<accession>A0ABR3T113</accession>
<comment type="caution">
    <text evidence="5">The sequence shown here is derived from an EMBL/GenBank/DDBJ whole genome shotgun (WGS) entry which is preliminary data.</text>
</comment>
<keyword evidence="2" id="KW-0479">Metal-binding</keyword>
<evidence type="ECO:0000256" key="2">
    <source>
        <dbReference type="ARBA" id="ARBA00022723"/>
    </source>
</evidence>
<organism evidence="5 6">
    <name type="scientific">Diplodia intermedia</name>
    <dbReference type="NCBI Taxonomy" id="856260"/>
    <lineage>
        <taxon>Eukaryota</taxon>
        <taxon>Fungi</taxon>
        <taxon>Dikarya</taxon>
        <taxon>Ascomycota</taxon>
        <taxon>Pezizomycotina</taxon>
        <taxon>Dothideomycetes</taxon>
        <taxon>Dothideomycetes incertae sedis</taxon>
        <taxon>Botryosphaeriales</taxon>
        <taxon>Botryosphaeriaceae</taxon>
        <taxon>Diplodia</taxon>
    </lineage>
</organism>
<comment type="similarity">
    <text evidence="1">Belongs to the Gfa family.</text>
</comment>
<evidence type="ECO:0000259" key="4">
    <source>
        <dbReference type="PROSITE" id="PS51891"/>
    </source>
</evidence>
<dbReference type="PANTHER" id="PTHR28620">
    <property type="entry name" value="CENTROMERE PROTEIN V"/>
    <property type="match status" value="1"/>
</dbReference>
<reference evidence="5 6" key="1">
    <citation type="journal article" date="2023" name="Plant Dis.">
        <title>First Report of Diplodia intermedia Causing Canker and Dieback Diseases on Apple Trees in Canada.</title>
        <authorList>
            <person name="Ellouze W."/>
            <person name="Ilyukhin E."/>
            <person name="Sulman M."/>
            <person name="Ali S."/>
        </authorList>
    </citation>
    <scope>NUCLEOTIDE SEQUENCE [LARGE SCALE GENOMIC DNA]</scope>
    <source>
        <strain evidence="5 6">M45-28</strain>
    </source>
</reference>
<name>A0ABR3T113_9PEZI</name>
<evidence type="ECO:0000313" key="5">
    <source>
        <dbReference type="EMBL" id="KAL1633249.1"/>
    </source>
</evidence>
<dbReference type="PROSITE" id="PS51891">
    <property type="entry name" value="CENP_V_GFA"/>
    <property type="match status" value="1"/>
</dbReference>
<dbReference type="PANTHER" id="PTHR28620:SF1">
    <property type="entry name" value="CENP-V_GFA DOMAIN-CONTAINING PROTEIN"/>
    <property type="match status" value="1"/>
</dbReference>
<gene>
    <name evidence="5" type="ORF">SLS58_011184</name>
</gene>
<dbReference type="EMBL" id="JAKEKT020000162">
    <property type="protein sequence ID" value="KAL1633249.1"/>
    <property type="molecule type" value="Genomic_DNA"/>
</dbReference>
<dbReference type="Proteomes" id="UP001521184">
    <property type="component" value="Unassembled WGS sequence"/>
</dbReference>
<feature type="domain" description="CENP-V/GFA" evidence="4">
    <location>
        <begin position="10"/>
        <end position="126"/>
    </location>
</feature>
<evidence type="ECO:0000313" key="6">
    <source>
        <dbReference type="Proteomes" id="UP001521184"/>
    </source>
</evidence>
<evidence type="ECO:0000256" key="3">
    <source>
        <dbReference type="ARBA" id="ARBA00022833"/>
    </source>
</evidence>
<protein>
    <recommendedName>
        <fullName evidence="4">CENP-V/GFA domain-containing protein</fullName>
    </recommendedName>
</protein>
<proteinExistence type="inferred from homology"/>
<dbReference type="SUPFAM" id="SSF51316">
    <property type="entry name" value="Mss4-like"/>
    <property type="match status" value="1"/>
</dbReference>
<dbReference type="InterPro" id="IPR011057">
    <property type="entry name" value="Mss4-like_sf"/>
</dbReference>
<keyword evidence="6" id="KW-1185">Reference proteome</keyword>
<dbReference type="Pfam" id="PF04828">
    <property type="entry name" value="GFA"/>
    <property type="match status" value="1"/>
</dbReference>
<evidence type="ECO:0000256" key="1">
    <source>
        <dbReference type="ARBA" id="ARBA00005495"/>
    </source>
</evidence>
<dbReference type="Gene3D" id="2.170.150.70">
    <property type="match status" value="1"/>
</dbReference>
<dbReference type="InterPro" id="IPR052355">
    <property type="entry name" value="CENP-V-like"/>
</dbReference>
<dbReference type="InterPro" id="IPR006913">
    <property type="entry name" value="CENP-V/GFA"/>
</dbReference>